<evidence type="ECO:0000256" key="1">
    <source>
        <dbReference type="SAM" id="MobiDB-lite"/>
    </source>
</evidence>
<dbReference type="GO" id="GO:0004725">
    <property type="term" value="F:protein tyrosine phosphatase activity"/>
    <property type="evidence" value="ECO:0007669"/>
    <property type="project" value="UniProtKB-EC"/>
</dbReference>
<keyword evidence="3" id="KW-0378">Hydrolase</keyword>
<comment type="caution">
    <text evidence="3">The sequence shown here is derived from an EMBL/GenBank/DDBJ whole genome shotgun (WGS) entry which is preliminary data.</text>
</comment>
<dbReference type="EMBL" id="JAUZMZ010000016">
    <property type="protein sequence ID" value="MEE2031460.1"/>
    <property type="molecule type" value="Genomic_DNA"/>
</dbReference>
<sequence>MIESGTAAHTITTLANLRDVAGLPMGDGGTTRSGVLHRSDAPRTDDAVPAHVSSWPPRVVVDLRSHREVQRSRCEWPHQTTVHHHPLHDAAAPGVTPPGDLPELYDLILDSGAARIAALVPLVAHADGPVLVHCAVGKDRTGVAIAALLLAAGVRPEAVIADYLATAPNMPALRQRWASVQSRSTRPLLGAHWFETPEPAIAAVVERIATAPGGPGGWLRDHGARDIDLHKWRERIRA</sequence>
<protein>
    <submittedName>
        <fullName evidence="3">Tyrosine-protein phosphatase</fullName>
        <ecNumber evidence="3">3.1.3.48</ecNumber>
    </submittedName>
</protein>
<keyword evidence="4" id="KW-1185">Reference proteome</keyword>
<dbReference type="Proteomes" id="UP001331936">
    <property type="component" value="Unassembled WGS sequence"/>
</dbReference>
<feature type="region of interest" description="Disordered" evidence="1">
    <location>
        <begin position="20"/>
        <end position="51"/>
    </location>
</feature>
<dbReference type="Pfam" id="PF13350">
    <property type="entry name" value="Y_phosphatase3"/>
    <property type="match status" value="1"/>
</dbReference>
<organism evidence="3 4">
    <name type="scientific">Rhodococcus chondri</name>
    <dbReference type="NCBI Taxonomy" id="3065941"/>
    <lineage>
        <taxon>Bacteria</taxon>
        <taxon>Bacillati</taxon>
        <taxon>Actinomycetota</taxon>
        <taxon>Actinomycetes</taxon>
        <taxon>Mycobacteriales</taxon>
        <taxon>Nocardiaceae</taxon>
        <taxon>Rhodococcus</taxon>
    </lineage>
</organism>
<evidence type="ECO:0000259" key="2">
    <source>
        <dbReference type="PROSITE" id="PS50056"/>
    </source>
</evidence>
<dbReference type="PROSITE" id="PS50056">
    <property type="entry name" value="TYR_PHOSPHATASE_2"/>
    <property type="match status" value="1"/>
</dbReference>
<dbReference type="InterPro" id="IPR000387">
    <property type="entry name" value="Tyr_Pase_dom"/>
</dbReference>
<feature type="compositionally biased region" description="Basic and acidic residues" evidence="1">
    <location>
        <begin position="37"/>
        <end position="48"/>
    </location>
</feature>
<gene>
    <name evidence="3" type="ORF">Q8814_04925</name>
</gene>
<evidence type="ECO:0000313" key="3">
    <source>
        <dbReference type="EMBL" id="MEE2031460.1"/>
    </source>
</evidence>
<dbReference type="SUPFAM" id="SSF52799">
    <property type="entry name" value="(Phosphotyrosine protein) phosphatases II"/>
    <property type="match status" value="1"/>
</dbReference>
<accession>A0ABU7JN49</accession>
<dbReference type="InterPro" id="IPR029021">
    <property type="entry name" value="Prot-tyrosine_phosphatase-like"/>
</dbReference>
<reference evidence="3 4" key="1">
    <citation type="submission" date="2023-08" db="EMBL/GenBank/DDBJ databases">
        <authorList>
            <person name="Girao M."/>
            <person name="Carvalho M.F."/>
        </authorList>
    </citation>
    <scope>NUCLEOTIDE SEQUENCE [LARGE SCALE GENOMIC DNA]</scope>
    <source>
        <strain evidence="3 4">CC-R104</strain>
    </source>
</reference>
<proteinExistence type="predicted"/>
<dbReference type="EC" id="3.1.3.48" evidence="3"/>
<name>A0ABU7JN49_9NOCA</name>
<dbReference type="RefSeq" id="WP_330150897.1">
    <property type="nucleotide sequence ID" value="NZ_JAUZMZ010000016.1"/>
</dbReference>
<dbReference type="Gene3D" id="3.90.190.10">
    <property type="entry name" value="Protein tyrosine phosphatase superfamily"/>
    <property type="match status" value="1"/>
</dbReference>
<dbReference type="InterPro" id="IPR016130">
    <property type="entry name" value="Tyr_Pase_AS"/>
</dbReference>
<dbReference type="PROSITE" id="PS00383">
    <property type="entry name" value="TYR_PHOSPHATASE_1"/>
    <property type="match status" value="1"/>
</dbReference>
<dbReference type="InterPro" id="IPR026893">
    <property type="entry name" value="Tyr/Ser_Pase_IphP-type"/>
</dbReference>
<evidence type="ECO:0000313" key="4">
    <source>
        <dbReference type="Proteomes" id="UP001331936"/>
    </source>
</evidence>
<feature type="domain" description="Tyrosine specific protein phosphatases" evidence="2">
    <location>
        <begin position="114"/>
        <end position="178"/>
    </location>
</feature>